<proteinExistence type="predicted"/>
<sequence length="289" mass="33318">MVQLLTKKMRDNWLSVHLYSAVSLDLILLHIVRPFLADHFIPSADSFFFIRYWDEGSHIRLRMQVPAVREPDLLDALDQQIRSVPSLGCKLKVVAYEPEIDRYGNAHTIHFAEHYFFLSSRYILAHVVPKPQRGSPLTEAIHLQLILLKALGWEIPHLCQLLDYFIGGWIRRLFDPLQDPEAEHRFWSDQFEKNFNHKAATFKPAIAQLWSDLDNKEKSDDTTVFLTASTQLLRSYLAAIDDPQKKIAICASLIHMNNNRVGLSNLDEAYASYCLRHSLQAILSSQNPI</sequence>
<evidence type="ECO:0000313" key="3">
    <source>
        <dbReference type="EMBL" id="GAA4171742.1"/>
    </source>
</evidence>
<feature type="transmembrane region" description="Helical" evidence="1">
    <location>
        <begin position="12"/>
        <end position="32"/>
    </location>
</feature>
<accession>A0ABP7ZVX1</accession>
<name>A0ABP7ZVX1_9SPHI</name>
<keyword evidence="1" id="KW-0472">Membrane</keyword>
<keyword evidence="1" id="KW-1133">Transmembrane helix</keyword>
<organism evidence="3 4">
    <name type="scientific">Sphingobacterium ginsenosidimutans</name>
    <dbReference type="NCBI Taxonomy" id="687845"/>
    <lineage>
        <taxon>Bacteria</taxon>
        <taxon>Pseudomonadati</taxon>
        <taxon>Bacteroidota</taxon>
        <taxon>Sphingobacteriia</taxon>
        <taxon>Sphingobacteriales</taxon>
        <taxon>Sphingobacteriaceae</taxon>
        <taxon>Sphingobacterium</taxon>
    </lineage>
</organism>
<dbReference type="NCBIfam" id="TIGR03891">
    <property type="entry name" value="thiopep_ocin"/>
    <property type="match status" value="1"/>
</dbReference>
<dbReference type="Pfam" id="PF14028">
    <property type="entry name" value="Lant_dehydr_C"/>
    <property type="match status" value="1"/>
</dbReference>
<evidence type="ECO:0000256" key="1">
    <source>
        <dbReference type="SAM" id="Phobius"/>
    </source>
</evidence>
<evidence type="ECO:0000259" key="2">
    <source>
        <dbReference type="Pfam" id="PF14028"/>
    </source>
</evidence>
<keyword evidence="4" id="KW-1185">Reference proteome</keyword>
<keyword evidence="1" id="KW-0812">Transmembrane</keyword>
<dbReference type="Proteomes" id="UP001500167">
    <property type="component" value="Unassembled WGS sequence"/>
</dbReference>
<dbReference type="EMBL" id="BAAAZK010000002">
    <property type="protein sequence ID" value="GAA4171742.1"/>
    <property type="molecule type" value="Genomic_DNA"/>
</dbReference>
<gene>
    <name evidence="3" type="ORF">GCM10022218_12270</name>
</gene>
<comment type="caution">
    <text evidence="3">The sequence shown here is derived from an EMBL/GenBank/DDBJ whole genome shotgun (WGS) entry which is preliminary data.</text>
</comment>
<feature type="domain" description="Thiopeptide-type bacteriocin biosynthesis" evidence="2">
    <location>
        <begin position="13"/>
        <end position="278"/>
    </location>
</feature>
<dbReference type="InterPro" id="IPR023809">
    <property type="entry name" value="Thiopep_bacteriocin_synth_dom"/>
</dbReference>
<reference evidence="4" key="1">
    <citation type="journal article" date="2019" name="Int. J. Syst. Evol. Microbiol.">
        <title>The Global Catalogue of Microorganisms (GCM) 10K type strain sequencing project: providing services to taxonomists for standard genome sequencing and annotation.</title>
        <authorList>
            <consortium name="The Broad Institute Genomics Platform"/>
            <consortium name="The Broad Institute Genome Sequencing Center for Infectious Disease"/>
            <person name="Wu L."/>
            <person name="Ma J."/>
        </authorList>
    </citation>
    <scope>NUCLEOTIDE SEQUENCE [LARGE SCALE GENOMIC DNA]</scope>
    <source>
        <strain evidence="4">JCM 16722</strain>
    </source>
</reference>
<evidence type="ECO:0000313" key="4">
    <source>
        <dbReference type="Proteomes" id="UP001500167"/>
    </source>
</evidence>
<protein>
    <submittedName>
        <fullName evidence="3">Thiopeptide-type bacteriocin biosynthesis protein</fullName>
    </submittedName>
</protein>